<evidence type="ECO:0000313" key="4">
    <source>
        <dbReference type="Proteomes" id="UP001164506"/>
    </source>
</evidence>
<gene>
    <name evidence="3" type="ORF">LDH80_15080</name>
</gene>
<dbReference type="InterPro" id="IPR028087">
    <property type="entry name" value="Tad_N"/>
</dbReference>
<name>A0ABY6R8W3_9ACTN</name>
<proteinExistence type="predicted"/>
<dbReference type="RefSeq" id="WP_407705310.1">
    <property type="nucleotide sequence ID" value="NZ_CP084204.1"/>
</dbReference>
<dbReference type="Pfam" id="PF13400">
    <property type="entry name" value="Tad"/>
    <property type="match status" value="1"/>
</dbReference>
<feature type="domain" description="Putative Flp pilus-assembly TadG-like N-terminal" evidence="2">
    <location>
        <begin position="3"/>
        <end position="41"/>
    </location>
</feature>
<dbReference type="EMBL" id="CP084204">
    <property type="protein sequence ID" value="UZX26510.1"/>
    <property type="molecule type" value="Genomic_DNA"/>
</dbReference>
<evidence type="ECO:0000313" key="3">
    <source>
        <dbReference type="EMBL" id="UZX26510.1"/>
    </source>
</evidence>
<protein>
    <submittedName>
        <fullName evidence="3">Pilus assembly protein TadG-related protein</fullName>
    </submittedName>
</protein>
<keyword evidence="4" id="KW-1185">Reference proteome</keyword>
<feature type="compositionally biased region" description="Pro residues" evidence="1">
    <location>
        <begin position="132"/>
        <end position="143"/>
    </location>
</feature>
<feature type="compositionally biased region" description="Acidic residues" evidence="1">
    <location>
        <begin position="154"/>
        <end position="163"/>
    </location>
</feature>
<dbReference type="GeneID" id="95600786"/>
<reference evidence="3" key="1">
    <citation type="submission" date="2021-09" db="EMBL/GenBank/DDBJ databases">
        <title>Complete genome sequence and metabolic characterization of Streptomyces tanashiensis DSM 731 the producer of antibacterial Kalafungin and diverse secondary metabolites.</title>
        <authorList>
            <person name="Abbasi M.N."/>
            <person name="Anwar M.N."/>
            <person name="Alam K."/>
            <person name="Shoaib M."/>
            <person name="Lin Z."/>
            <person name="Hayat M."/>
            <person name="Ali M.I."/>
            <person name="Malik H.M.T."/>
            <person name="Ahmed I."/>
            <person name="Li A."/>
            <person name="Hailong Wang H."/>
            <person name="Zhang Y."/>
        </authorList>
    </citation>
    <scope>NUCLEOTIDE SEQUENCE</scope>
    <source>
        <strain evidence="3">Kala</strain>
    </source>
</reference>
<accession>A0ABY6R8W3</accession>
<dbReference type="Proteomes" id="UP001164506">
    <property type="component" value="Chromosome"/>
</dbReference>
<evidence type="ECO:0000259" key="2">
    <source>
        <dbReference type="Pfam" id="PF13400"/>
    </source>
</evidence>
<feature type="region of interest" description="Disordered" evidence="1">
    <location>
        <begin position="107"/>
        <end position="196"/>
    </location>
</feature>
<sequence length="196" mass="20474">MAVIAGLLFLAFAYFLVGQAALTRNSAQTAADAAALAAAQDARDQLRDGWIDVILYPEQWDGFLKGEAYDEDSACQQAAEFAARNEAALESCGSLATGEHGFKVTVRTTGQESSDAKASAEAVVEPRCSIDPPEPPTDPPTNTPGPTSTGSGEGGEEPDDEDPMVGLECGGKPWVIDPDSPSLPGSADLFRVRLSD</sequence>
<evidence type="ECO:0000256" key="1">
    <source>
        <dbReference type="SAM" id="MobiDB-lite"/>
    </source>
</evidence>
<organism evidence="3 4">
    <name type="scientific">Streptomyces tanashiensis</name>
    <dbReference type="NCBI Taxonomy" id="67367"/>
    <lineage>
        <taxon>Bacteria</taxon>
        <taxon>Bacillati</taxon>
        <taxon>Actinomycetota</taxon>
        <taxon>Actinomycetes</taxon>
        <taxon>Kitasatosporales</taxon>
        <taxon>Streptomycetaceae</taxon>
        <taxon>Streptomyces</taxon>
    </lineage>
</organism>